<gene>
    <name evidence="2" type="ORF">MERR_LOCUS8208</name>
</gene>
<feature type="transmembrane region" description="Helical" evidence="1">
    <location>
        <begin position="20"/>
        <end position="41"/>
    </location>
</feature>
<keyword evidence="3" id="KW-1185">Reference proteome</keyword>
<keyword evidence="1" id="KW-0472">Membrane</keyword>
<proteinExistence type="predicted"/>
<keyword evidence="1" id="KW-1133">Transmembrane helix</keyword>
<keyword evidence="1" id="KW-0812">Transmembrane</keyword>
<sequence length="104" mass="12091">MWRHRGTFRTPYLFRFPNLVHLMFLPWIETVSLMFVLIVMCRTINPCLVSMGPSSSSYTLQVSFHNVEAQRYISDSLPLPVPKFGPFDVPPDDRFTHVCPHSHV</sequence>
<dbReference type="EMBL" id="CACVBM020000571">
    <property type="protein sequence ID" value="CAA7020973.1"/>
    <property type="molecule type" value="Genomic_DNA"/>
</dbReference>
<accession>A0A6D2HXK1</accession>
<dbReference type="AlphaFoldDB" id="A0A6D2HXK1"/>
<organism evidence="2 3">
    <name type="scientific">Microthlaspi erraticum</name>
    <dbReference type="NCBI Taxonomy" id="1685480"/>
    <lineage>
        <taxon>Eukaryota</taxon>
        <taxon>Viridiplantae</taxon>
        <taxon>Streptophyta</taxon>
        <taxon>Embryophyta</taxon>
        <taxon>Tracheophyta</taxon>
        <taxon>Spermatophyta</taxon>
        <taxon>Magnoliopsida</taxon>
        <taxon>eudicotyledons</taxon>
        <taxon>Gunneridae</taxon>
        <taxon>Pentapetalae</taxon>
        <taxon>rosids</taxon>
        <taxon>malvids</taxon>
        <taxon>Brassicales</taxon>
        <taxon>Brassicaceae</taxon>
        <taxon>Coluteocarpeae</taxon>
        <taxon>Microthlaspi</taxon>
    </lineage>
</organism>
<dbReference type="Proteomes" id="UP000467841">
    <property type="component" value="Unassembled WGS sequence"/>
</dbReference>
<evidence type="ECO:0000313" key="2">
    <source>
        <dbReference type="EMBL" id="CAA7020973.1"/>
    </source>
</evidence>
<name>A0A6D2HXK1_9BRAS</name>
<comment type="caution">
    <text evidence="2">The sequence shown here is derived from an EMBL/GenBank/DDBJ whole genome shotgun (WGS) entry which is preliminary data.</text>
</comment>
<reference evidence="2" key="1">
    <citation type="submission" date="2020-01" db="EMBL/GenBank/DDBJ databases">
        <authorList>
            <person name="Mishra B."/>
        </authorList>
    </citation>
    <scope>NUCLEOTIDE SEQUENCE [LARGE SCALE GENOMIC DNA]</scope>
</reference>
<evidence type="ECO:0000313" key="3">
    <source>
        <dbReference type="Proteomes" id="UP000467841"/>
    </source>
</evidence>
<protein>
    <submittedName>
        <fullName evidence="2">Uncharacterized protein</fullName>
    </submittedName>
</protein>
<evidence type="ECO:0000256" key="1">
    <source>
        <dbReference type="SAM" id="Phobius"/>
    </source>
</evidence>